<dbReference type="InterPro" id="IPR001128">
    <property type="entry name" value="Cyt_P450"/>
</dbReference>
<evidence type="ECO:0000256" key="3">
    <source>
        <dbReference type="ARBA" id="ARBA00022723"/>
    </source>
</evidence>
<dbReference type="Gene3D" id="1.10.630.10">
    <property type="entry name" value="Cytochrome P450"/>
    <property type="match status" value="1"/>
</dbReference>
<evidence type="ECO:0000256" key="2">
    <source>
        <dbReference type="ARBA" id="ARBA00010617"/>
    </source>
</evidence>
<organism evidence="9 10">
    <name type="scientific">Lophiostoma macrostomum CBS 122681</name>
    <dbReference type="NCBI Taxonomy" id="1314788"/>
    <lineage>
        <taxon>Eukaryota</taxon>
        <taxon>Fungi</taxon>
        <taxon>Dikarya</taxon>
        <taxon>Ascomycota</taxon>
        <taxon>Pezizomycotina</taxon>
        <taxon>Dothideomycetes</taxon>
        <taxon>Pleosporomycetidae</taxon>
        <taxon>Pleosporales</taxon>
        <taxon>Lophiostomataceae</taxon>
        <taxon>Lophiostoma</taxon>
    </lineage>
</organism>
<dbReference type="InterPro" id="IPR047146">
    <property type="entry name" value="Cyt_P450_E_CYP52_fungi"/>
</dbReference>
<evidence type="ECO:0000256" key="7">
    <source>
        <dbReference type="RuleBase" id="RU000461"/>
    </source>
</evidence>
<dbReference type="GO" id="GO:0016712">
    <property type="term" value="F:oxidoreductase activity, acting on paired donors, with incorporation or reduction of molecular oxygen, reduced flavin or flavoprotein as one donor, and incorporation of one atom of oxygen"/>
    <property type="evidence" value="ECO:0007669"/>
    <property type="project" value="InterPro"/>
</dbReference>
<dbReference type="GO" id="GO:0020037">
    <property type="term" value="F:heme binding"/>
    <property type="evidence" value="ECO:0007669"/>
    <property type="project" value="InterPro"/>
</dbReference>
<sequence length="515" mass="57063">MYFLLAIFAVASVSAIRGLVRHARYRKLSRAFGCQNPLLYPHLDPLFGLDTFIGSFVATVKSQHVSVFASRFDKCGSIFAMRSPSGTKLFTIDDENLAAMYGTPPSIALAMARQSDSAWPHWGVEPARLTAMEPFCGKGFITTDGDAWQTSRTALKPCFARKNIADPGWYQRLVHDFLETLPVGEAFDLAPLLDDLFLENSFKFLFGHPLSQLSLEFKTTVPTKGFLGAFHAAETGAGIRVMLGNNRWLFPTKKYMANCDMVHRFVDEIIDHELGTHESAGSKPPNSEDPITPNSLVHHLLSQTNDKIEIRGHILQAMMPTSDTTAVLIGNTFFLLSRYPHIWKEFVREVNSLSQEALSFNELRSLKSVYNILSESIRLYPVLPNLGRTALQDTILPRGGGKDGSSPVFVPKGTSCTNSFYALHRNETVFGPGASDFVPARWNSISPGTFEYMPFGGGPRQCLGKEKALVEAAYFLIAMARRFPTIGSRDTREWAGKAKLSARNARGCLIALYDS</sequence>
<gene>
    <name evidence="9" type="ORF">K491DRAFT_603069</name>
</gene>
<feature type="chain" id="PRO_5025385684" evidence="8">
    <location>
        <begin position="16"/>
        <end position="515"/>
    </location>
</feature>
<proteinExistence type="inferred from homology"/>
<dbReference type="InterPro" id="IPR002974">
    <property type="entry name" value="Cyt_P450_E_CYP52_ascomycetes"/>
</dbReference>
<keyword evidence="6 7" id="KW-0503">Monooxygenase</keyword>
<dbReference type="InterPro" id="IPR036396">
    <property type="entry name" value="Cyt_P450_sf"/>
</dbReference>
<keyword evidence="7" id="KW-0349">Heme</keyword>
<evidence type="ECO:0000313" key="9">
    <source>
        <dbReference type="EMBL" id="KAF2653349.1"/>
    </source>
</evidence>
<dbReference type="PANTHER" id="PTHR24287:SF17">
    <property type="entry name" value="P450, PUTATIVE (EUROFUNG)-RELATED"/>
    <property type="match status" value="1"/>
</dbReference>
<dbReference type="GO" id="GO:0005506">
    <property type="term" value="F:iron ion binding"/>
    <property type="evidence" value="ECO:0007669"/>
    <property type="project" value="InterPro"/>
</dbReference>
<dbReference type="InterPro" id="IPR017972">
    <property type="entry name" value="Cyt_P450_CS"/>
</dbReference>
<evidence type="ECO:0000256" key="5">
    <source>
        <dbReference type="ARBA" id="ARBA00023004"/>
    </source>
</evidence>
<keyword evidence="3 7" id="KW-0479">Metal-binding</keyword>
<keyword evidence="10" id="KW-1185">Reference proteome</keyword>
<comment type="similarity">
    <text evidence="2 7">Belongs to the cytochrome P450 family.</text>
</comment>
<dbReference type="Proteomes" id="UP000799324">
    <property type="component" value="Unassembled WGS sequence"/>
</dbReference>
<protein>
    <submittedName>
        <fullName evidence="9">Cytochrome P450</fullName>
    </submittedName>
</protein>
<dbReference type="PRINTS" id="PR01239">
    <property type="entry name" value="EP450IICYP52"/>
</dbReference>
<evidence type="ECO:0000313" key="10">
    <source>
        <dbReference type="Proteomes" id="UP000799324"/>
    </source>
</evidence>
<keyword evidence="8" id="KW-0732">Signal</keyword>
<evidence type="ECO:0000256" key="6">
    <source>
        <dbReference type="ARBA" id="ARBA00023033"/>
    </source>
</evidence>
<comment type="cofactor">
    <cofactor evidence="1">
        <name>heme</name>
        <dbReference type="ChEBI" id="CHEBI:30413"/>
    </cofactor>
</comment>
<name>A0A6A6SZZ2_9PLEO</name>
<dbReference type="PANTHER" id="PTHR24287">
    <property type="entry name" value="P450, PUTATIVE (EUROFUNG)-RELATED"/>
    <property type="match status" value="1"/>
</dbReference>
<dbReference type="Pfam" id="PF00067">
    <property type="entry name" value="p450"/>
    <property type="match status" value="1"/>
</dbReference>
<dbReference type="PROSITE" id="PS00086">
    <property type="entry name" value="CYTOCHROME_P450"/>
    <property type="match status" value="1"/>
</dbReference>
<evidence type="ECO:0000256" key="8">
    <source>
        <dbReference type="SAM" id="SignalP"/>
    </source>
</evidence>
<keyword evidence="5 7" id="KW-0408">Iron</keyword>
<feature type="signal peptide" evidence="8">
    <location>
        <begin position="1"/>
        <end position="15"/>
    </location>
</feature>
<keyword evidence="4 7" id="KW-0560">Oxidoreductase</keyword>
<dbReference type="EMBL" id="MU004383">
    <property type="protein sequence ID" value="KAF2653349.1"/>
    <property type="molecule type" value="Genomic_DNA"/>
</dbReference>
<dbReference type="AlphaFoldDB" id="A0A6A6SZZ2"/>
<dbReference type="SUPFAM" id="SSF48264">
    <property type="entry name" value="Cytochrome P450"/>
    <property type="match status" value="1"/>
</dbReference>
<dbReference type="PRINTS" id="PR00385">
    <property type="entry name" value="P450"/>
</dbReference>
<evidence type="ECO:0000256" key="4">
    <source>
        <dbReference type="ARBA" id="ARBA00023002"/>
    </source>
</evidence>
<accession>A0A6A6SZZ2</accession>
<evidence type="ECO:0000256" key="1">
    <source>
        <dbReference type="ARBA" id="ARBA00001971"/>
    </source>
</evidence>
<dbReference type="OrthoDB" id="1470350at2759"/>
<reference evidence="9" key="1">
    <citation type="journal article" date="2020" name="Stud. Mycol.">
        <title>101 Dothideomycetes genomes: a test case for predicting lifestyles and emergence of pathogens.</title>
        <authorList>
            <person name="Haridas S."/>
            <person name="Albert R."/>
            <person name="Binder M."/>
            <person name="Bloem J."/>
            <person name="Labutti K."/>
            <person name="Salamov A."/>
            <person name="Andreopoulos B."/>
            <person name="Baker S."/>
            <person name="Barry K."/>
            <person name="Bills G."/>
            <person name="Bluhm B."/>
            <person name="Cannon C."/>
            <person name="Castanera R."/>
            <person name="Culley D."/>
            <person name="Daum C."/>
            <person name="Ezra D."/>
            <person name="Gonzalez J."/>
            <person name="Henrissat B."/>
            <person name="Kuo A."/>
            <person name="Liang C."/>
            <person name="Lipzen A."/>
            <person name="Lutzoni F."/>
            <person name="Magnuson J."/>
            <person name="Mondo S."/>
            <person name="Nolan M."/>
            <person name="Ohm R."/>
            <person name="Pangilinan J."/>
            <person name="Park H.-J."/>
            <person name="Ramirez L."/>
            <person name="Alfaro M."/>
            <person name="Sun H."/>
            <person name="Tritt A."/>
            <person name="Yoshinaga Y."/>
            <person name="Zwiers L.-H."/>
            <person name="Turgeon B."/>
            <person name="Goodwin S."/>
            <person name="Spatafora J."/>
            <person name="Crous P."/>
            <person name="Grigoriev I."/>
        </authorList>
    </citation>
    <scope>NUCLEOTIDE SEQUENCE</scope>
    <source>
        <strain evidence="9">CBS 122681</strain>
    </source>
</reference>